<name>A0A402B1C9_9CHLR</name>
<organism evidence="11 12">
    <name type="scientific">Dictyobacter alpinus</name>
    <dbReference type="NCBI Taxonomy" id="2014873"/>
    <lineage>
        <taxon>Bacteria</taxon>
        <taxon>Bacillati</taxon>
        <taxon>Chloroflexota</taxon>
        <taxon>Ktedonobacteria</taxon>
        <taxon>Ktedonobacterales</taxon>
        <taxon>Dictyobacteraceae</taxon>
        <taxon>Dictyobacter</taxon>
    </lineage>
</organism>
<dbReference type="PANTHER" id="PTHR42713:SF3">
    <property type="entry name" value="TRANSCRIPTIONAL REGULATORY PROTEIN HPTR"/>
    <property type="match status" value="1"/>
</dbReference>
<dbReference type="GO" id="GO:0003700">
    <property type="term" value="F:DNA-binding transcription factor activity"/>
    <property type="evidence" value="ECO:0007669"/>
    <property type="project" value="InterPro"/>
</dbReference>
<dbReference type="Proteomes" id="UP000287171">
    <property type="component" value="Unassembled WGS sequence"/>
</dbReference>
<gene>
    <name evidence="11" type="ORF">KDA_06360</name>
</gene>
<keyword evidence="5" id="KW-0805">Transcription regulation</keyword>
<proteinExistence type="predicted"/>
<feature type="domain" description="Response regulatory" evidence="10">
    <location>
        <begin position="3"/>
        <end position="120"/>
    </location>
</feature>
<keyword evidence="12" id="KW-1185">Reference proteome</keyword>
<dbReference type="GO" id="GO:0000160">
    <property type="term" value="P:phosphorelay signal transduction system"/>
    <property type="evidence" value="ECO:0007669"/>
    <property type="project" value="UniProtKB-KW"/>
</dbReference>
<evidence type="ECO:0000259" key="10">
    <source>
        <dbReference type="PROSITE" id="PS50110"/>
    </source>
</evidence>
<dbReference type="RefSeq" id="WP_126625765.1">
    <property type="nucleotide sequence ID" value="NZ_BIFT01000001.1"/>
</dbReference>
<keyword evidence="6 11" id="KW-0238">DNA-binding</keyword>
<dbReference type="GO" id="GO:0005737">
    <property type="term" value="C:cytoplasm"/>
    <property type="evidence" value="ECO:0007669"/>
    <property type="project" value="UniProtKB-SubCell"/>
</dbReference>
<evidence type="ECO:0000259" key="9">
    <source>
        <dbReference type="PROSITE" id="PS01124"/>
    </source>
</evidence>
<keyword evidence="4" id="KW-0902">Two-component regulatory system</keyword>
<evidence type="ECO:0000256" key="4">
    <source>
        <dbReference type="ARBA" id="ARBA00023012"/>
    </source>
</evidence>
<comment type="subcellular location">
    <subcellularLocation>
        <location evidence="1">Cytoplasm</location>
    </subcellularLocation>
</comment>
<dbReference type="InterPro" id="IPR001789">
    <property type="entry name" value="Sig_transdc_resp-reg_receiver"/>
</dbReference>
<dbReference type="Gene3D" id="1.10.10.60">
    <property type="entry name" value="Homeodomain-like"/>
    <property type="match status" value="2"/>
</dbReference>
<evidence type="ECO:0000256" key="8">
    <source>
        <dbReference type="PROSITE-ProRule" id="PRU00169"/>
    </source>
</evidence>
<evidence type="ECO:0000256" key="7">
    <source>
        <dbReference type="ARBA" id="ARBA00023163"/>
    </source>
</evidence>
<keyword evidence="7" id="KW-0804">Transcription</keyword>
<dbReference type="AlphaFoldDB" id="A0A402B1C9"/>
<evidence type="ECO:0000256" key="1">
    <source>
        <dbReference type="ARBA" id="ARBA00004496"/>
    </source>
</evidence>
<dbReference type="SMART" id="SM00448">
    <property type="entry name" value="REC"/>
    <property type="match status" value="1"/>
</dbReference>
<dbReference type="EMBL" id="BIFT01000001">
    <property type="protein sequence ID" value="GCE25152.1"/>
    <property type="molecule type" value="Genomic_DNA"/>
</dbReference>
<evidence type="ECO:0000313" key="12">
    <source>
        <dbReference type="Proteomes" id="UP000287171"/>
    </source>
</evidence>
<dbReference type="InterPro" id="IPR011006">
    <property type="entry name" value="CheY-like_superfamily"/>
</dbReference>
<dbReference type="PANTHER" id="PTHR42713">
    <property type="entry name" value="HISTIDINE KINASE-RELATED"/>
    <property type="match status" value="1"/>
</dbReference>
<feature type="domain" description="HTH araC/xylS-type" evidence="9">
    <location>
        <begin position="159"/>
        <end position="257"/>
    </location>
</feature>
<dbReference type="Pfam" id="PF12833">
    <property type="entry name" value="HTH_18"/>
    <property type="match status" value="1"/>
</dbReference>
<dbReference type="InterPro" id="IPR020449">
    <property type="entry name" value="Tscrpt_reg_AraC-type_HTH"/>
</dbReference>
<dbReference type="Pfam" id="PF00072">
    <property type="entry name" value="Response_reg"/>
    <property type="match status" value="1"/>
</dbReference>
<dbReference type="CDD" id="cd17536">
    <property type="entry name" value="REC_YesN-like"/>
    <property type="match status" value="1"/>
</dbReference>
<evidence type="ECO:0000313" key="11">
    <source>
        <dbReference type="EMBL" id="GCE25152.1"/>
    </source>
</evidence>
<keyword evidence="3 8" id="KW-0597">Phosphoprotein</keyword>
<dbReference type="InterPro" id="IPR018060">
    <property type="entry name" value="HTH_AraC"/>
</dbReference>
<dbReference type="SUPFAM" id="SSF52172">
    <property type="entry name" value="CheY-like"/>
    <property type="match status" value="1"/>
</dbReference>
<dbReference type="InterPro" id="IPR051552">
    <property type="entry name" value="HptR"/>
</dbReference>
<protein>
    <submittedName>
        <fullName evidence="11">DNA-binding response regulator</fullName>
    </submittedName>
</protein>
<evidence type="ECO:0000256" key="6">
    <source>
        <dbReference type="ARBA" id="ARBA00023125"/>
    </source>
</evidence>
<dbReference type="InterPro" id="IPR009057">
    <property type="entry name" value="Homeodomain-like_sf"/>
</dbReference>
<accession>A0A402B1C9</accession>
<comment type="caution">
    <text evidence="11">The sequence shown here is derived from an EMBL/GenBank/DDBJ whole genome shotgun (WGS) entry which is preliminary data.</text>
</comment>
<reference evidence="12" key="1">
    <citation type="submission" date="2018-12" db="EMBL/GenBank/DDBJ databases">
        <title>Tengunoibacter tsumagoiensis gen. nov., sp. nov., Dictyobacter kobayashii sp. nov., D. alpinus sp. nov., and D. joshuensis sp. nov. and description of Dictyobacteraceae fam. nov. within the order Ktedonobacterales isolated from Tengu-no-mugimeshi.</title>
        <authorList>
            <person name="Wang C.M."/>
            <person name="Zheng Y."/>
            <person name="Sakai Y."/>
            <person name="Toyoda A."/>
            <person name="Minakuchi Y."/>
            <person name="Abe K."/>
            <person name="Yokota A."/>
            <person name="Yabe S."/>
        </authorList>
    </citation>
    <scope>NUCLEOTIDE SEQUENCE [LARGE SCALE GENOMIC DNA]</scope>
    <source>
        <strain evidence="12">Uno16</strain>
    </source>
</reference>
<feature type="modified residue" description="4-aspartylphosphate" evidence="8">
    <location>
        <position position="55"/>
    </location>
</feature>
<evidence type="ECO:0000256" key="3">
    <source>
        <dbReference type="ARBA" id="ARBA00022553"/>
    </source>
</evidence>
<dbReference type="PROSITE" id="PS00041">
    <property type="entry name" value="HTH_ARAC_FAMILY_1"/>
    <property type="match status" value="1"/>
</dbReference>
<dbReference type="GO" id="GO:0043565">
    <property type="term" value="F:sequence-specific DNA binding"/>
    <property type="evidence" value="ECO:0007669"/>
    <property type="project" value="InterPro"/>
</dbReference>
<evidence type="ECO:0000256" key="5">
    <source>
        <dbReference type="ARBA" id="ARBA00023015"/>
    </source>
</evidence>
<dbReference type="PROSITE" id="PS50110">
    <property type="entry name" value="RESPONSE_REGULATORY"/>
    <property type="match status" value="1"/>
</dbReference>
<keyword evidence="2" id="KW-0963">Cytoplasm</keyword>
<dbReference type="PROSITE" id="PS01124">
    <property type="entry name" value="HTH_ARAC_FAMILY_2"/>
    <property type="match status" value="1"/>
</dbReference>
<dbReference type="SMART" id="SM00342">
    <property type="entry name" value="HTH_ARAC"/>
    <property type="match status" value="1"/>
</dbReference>
<dbReference type="InterPro" id="IPR018062">
    <property type="entry name" value="HTH_AraC-typ_CS"/>
</dbReference>
<dbReference type="SUPFAM" id="SSF46689">
    <property type="entry name" value="Homeodomain-like"/>
    <property type="match status" value="2"/>
</dbReference>
<dbReference type="OrthoDB" id="324626at2"/>
<dbReference type="PRINTS" id="PR00032">
    <property type="entry name" value="HTHARAC"/>
</dbReference>
<sequence>MYKVLLVDDEDLDLRGMKQLVPWNTYNMEVIGAVKSGYEALQITRQHAIHLLVTDIRMPGMSGLELARQAKAHIPDLKVIFVSGHQDFQYARQAIAMHANGYVLKPIDDDELFQEIGAIAAQLQEEQERATTLSGLQRTTQLTSLEEQPAPKRNHKLIEEVNQYIQAHIGQNILLQEVAFHFGFSPNYFGRLFKEETGENFTDHVNRKKLEEAARLLRTSRLKLYEIADQLGYSSLTYFGRQFKEAFGQTPGEFRRKC</sequence>
<evidence type="ECO:0000256" key="2">
    <source>
        <dbReference type="ARBA" id="ARBA00022490"/>
    </source>
</evidence>
<dbReference type="Gene3D" id="3.40.50.2300">
    <property type="match status" value="1"/>
</dbReference>